<evidence type="ECO:0000256" key="4">
    <source>
        <dbReference type="NCBIfam" id="TIGR00152"/>
    </source>
</evidence>
<dbReference type="Proteomes" id="UP001229346">
    <property type="component" value="Unassembled WGS sequence"/>
</dbReference>
<evidence type="ECO:0000256" key="3">
    <source>
        <dbReference type="HAMAP-Rule" id="MF_00376"/>
    </source>
</evidence>
<dbReference type="InterPro" id="IPR027417">
    <property type="entry name" value="P-loop_NTPase"/>
</dbReference>
<organism evidence="5 6">
    <name type="scientific">Paenibacillus harenae</name>
    <dbReference type="NCBI Taxonomy" id="306543"/>
    <lineage>
        <taxon>Bacteria</taxon>
        <taxon>Bacillati</taxon>
        <taxon>Bacillota</taxon>
        <taxon>Bacilli</taxon>
        <taxon>Bacillales</taxon>
        <taxon>Paenibacillaceae</taxon>
        <taxon>Paenibacillus</taxon>
    </lineage>
</organism>
<dbReference type="Gene3D" id="3.40.50.300">
    <property type="entry name" value="P-loop containing nucleotide triphosphate hydrolases"/>
    <property type="match status" value="1"/>
</dbReference>
<keyword evidence="1 3" id="KW-0547">Nucleotide-binding</keyword>
<dbReference type="NCBIfam" id="TIGR00152">
    <property type="entry name" value="dephospho-CoA kinase"/>
    <property type="match status" value="1"/>
</dbReference>
<comment type="catalytic activity">
    <reaction evidence="3">
        <text>3'-dephospho-CoA + ATP = ADP + CoA + H(+)</text>
        <dbReference type="Rhea" id="RHEA:18245"/>
        <dbReference type="ChEBI" id="CHEBI:15378"/>
        <dbReference type="ChEBI" id="CHEBI:30616"/>
        <dbReference type="ChEBI" id="CHEBI:57287"/>
        <dbReference type="ChEBI" id="CHEBI:57328"/>
        <dbReference type="ChEBI" id="CHEBI:456216"/>
        <dbReference type="EC" id="2.7.1.24"/>
    </reaction>
</comment>
<dbReference type="GO" id="GO:0004140">
    <property type="term" value="F:dephospho-CoA kinase activity"/>
    <property type="evidence" value="ECO:0007669"/>
    <property type="project" value="UniProtKB-EC"/>
</dbReference>
<evidence type="ECO:0000313" key="6">
    <source>
        <dbReference type="Proteomes" id="UP001229346"/>
    </source>
</evidence>
<evidence type="ECO:0000313" key="5">
    <source>
        <dbReference type="EMBL" id="MDQ0114262.1"/>
    </source>
</evidence>
<dbReference type="HAMAP" id="MF_00376">
    <property type="entry name" value="Dephospho_CoA_kinase"/>
    <property type="match status" value="1"/>
</dbReference>
<dbReference type="PROSITE" id="PS51219">
    <property type="entry name" value="DPCK"/>
    <property type="match status" value="1"/>
</dbReference>
<accession>A0ABT9U3P6</accession>
<comment type="subcellular location">
    <subcellularLocation>
        <location evidence="3">Cytoplasm</location>
    </subcellularLocation>
</comment>
<dbReference type="EC" id="2.7.1.24" evidence="3 4"/>
<evidence type="ECO:0000256" key="1">
    <source>
        <dbReference type="ARBA" id="ARBA00022741"/>
    </source>
</evidence>
<comment type="similarity">
    <text evidence="3">Belongs to the CoaE family.</text>
</comment>
<dbReference type="CDD" id="cd02022">
    <property type="entry name" value="DPCK"/>
    <property type="match status" value="1"/>
</dbReference>
<dbReference type="RefSeq" id="WP_307205582.1">
    <property type="nucleotide sequence ID" value="NZ_JAUSSU010000007.1"/>
</dbReference>
<dbReference type="InterPro" id="IPR001977">
    <property type="entry name" value="Depp_CoAkinase"/>
</dbReference>
<reference evidence="5 6" key="1">
    <citation type="submission" date="2023-07" db="EMBL/GenBank/DDBJ databases">
        <title>Sorghum-associated microbial communities from plants grown in Nebraska, USA.</title>
        <authorList>
            <person name="Schachtman D."/>
        </authorList>
    </citation>
    <scope>NUCLEOTIDE SEQUENCE [LARGE SCALE GENOMIC DNA]</scope>
    <source>
        <strain evidence="5 6">CC482</strain>
    </source>
</reference>
<proteinExistence type="inferred from homology"/>
<feature type="binding site" evidence="3">
    <location>
        <begin position="10"/>
        <end position="15"/>
    </location>
    <ligand>
        <name>ATP</name>
        <dbReference type="ChEBI" id="CHEBI:30616"/>
    </ligand>
</feature>
<keyword evidence="2 3" id="KW-0067">ATP-binding</keyword>
<name>A0ABT9U3P6_PAEHA</name>
<keyword evidence="3" id="KW-0173">Coenzyme A biosynthesis</keyword>
<dbReference type="PANTHER" id="PTHR10695:SF46">
    <property type="entry name" value="BIFUNCTIONAL COENZYME A SYNTHASE-RELATED"/>
    <property type="match status" value="1"/>
</dbReference>
<protein>
    <recommendedName>
        <fullName evidence="3 4">Dephospho-CoA kinase</fullName>
        <ecNumber evidence="3 4">2.7.1.24</ecNumber>
    </recommendedName>
    <alternativeName>
        <fullName evidence="3">Dephosphocoenzyme A kinase</fullName>
    </alternativeName>
</protein>
<sequence length="198" mass="21931">MIIGLTGGIASGKSTIAKLLADRGALLVDADQVAREVVQPGEPALEAIASSFGQAILQEDGTLNRSALGAIVFHDKASLAKLESITHPAIRQRMQHRIHTYADENPNALVVADVPLLYETNQQALYEGIMVVYVPEAVQITRLMERNTMDEAEAKRRISLQMDIEEKRRRADWVIDNSGSLVETERQIDVFWQNQGLL</sequence>
<keyword evidence="6" id="KW-1185">Reference proteome</keyword>
<comment type="function">
    <text evidence="3">Catalyzes the phosphorylation of the 3'-hydroxyl group of dephosphocoenzyme A to form coenzyme A.</text>
</comment>
<keyword evidence="3" id="KW-0963">Cytoplasm</keyword>
<evidence type="ECO:0000256" key="2">
    <source>
        <dbReference type="ARBA" id="ARBA00022840"/>
    </source>
</evidence>
<comment type="caution">
    <text evidence="5">The sequence shown here is derived from an EMBL/GenBank/DDBJ whole genome shotgun (WGS) entry which is preliminary data.</text>
</comment>
<keyword evidence="3 5" id="KW-0808">Transferase</keyword>
<dbReference type="EMBL" id="JAUSSU010000007">
    <property type="protein sequence ID" value="MDQ0114262.1"/>
    <property type="molecule type" value="Genomic_DNA"/>
</dbReference>
<keyword evidence="3 5" id="KW-0418">Kinase</keyword>
<comment type="pathway">
    <text evidence="3">Cofactor biosynthesis; coenzyme A biosynthesis; CoA from (R)-pantothenate: step 5/5.</text>
</comment>
<dbReference type="Pfam" id="PF01121">
    <property type="entry name" value="CoaE"/>
    <property type="match status" value="1"/>
</dbReference>
<dbReference type="PANTHER" id="PTHR10695">
    <property type="entry name" value="DEPHOSPHO-COA KINASE-RELATED"/>
    <property type="match status" value="1"/>
</dbReference>
<gene>
    <name evidence="3" type="primary">coaE</name>
    <name evidence="5" type="ORF">J2T15_003717</name>
</gene>
<dbReference type="SUPFAM" id="SSF52540">
    <property type="entry name" value="P-loop containing nucleoside triphosphate hydrolases"/>
    <property type="match status" value="1"/>
</dbReference>